<organism evidence="1 2">
    <name type="scientific">Pseudomonas nitroreducens</name>
    <dbReference type="NCBI Taxonomy" id="46680"/>
    <lineage>
        <taxon>Bacteria</taxon>
        <taxon>Pseudomonadati</taxon>
        <taxon>Pseudomonadota</taxon>
        <taxon>Gammaproteobacteria</taxon>
        <taxon>Pseudomonadales</taxon>
        <taxon>Pseudomonadaceae</taxon>
        <taxon>Pseudomonas</taxon>
    </lineage>
</organism>
<dbReference type="AlphaFoldDB" id="A0A7W7NZJ1"/>
<comment type="caution">
    <text evidence="1">The sequence shown here is derived from an EMBL/GenBank/DDBJ whole genome shotgun (WGS) entry which is preliminary data.</text>
</comment>
<gene>
    <name evidence="1" type="ORF">HNP46_000073</name>
</gene>
<dbReference type="RefSeq" id="WP_184585535.1">
    <property type="nucleotide sequence ID" value="NZ_JACHLI010000001.1"/>
</dbReference>
<evidence type="ECO:0000313" key="2">
    <source>
        <dbReference type="Proteomes" id="UP000566995"/>
    </source>
</evidence>
<proteinExistence type="predicted"/>
<reference evidence="1 2" key="1">
    <citation type="submission" date="2020-08" db="EMBL/GenBank/DDBJ databases">
        <title>Functional genomics of gut bacteria from endangered species of beetles.</title>
        <authorList>
            <person name="Carlos-Shanley C."/>
        </authorList>
    </citation>
    <scope>NUCLEOTIDE SEQUENCE [LARGE SCALE GENOMIC DNA]</scope>
    <source>
        <strain evidence="1 2">S00179</strain>
    </source>
</reference>
<name>A0A7W7NZJ1_PSENT</name>
<protein>
    <submittedName>
        <fullName evidence="1">Uncharacterized protein</fullName>
    </submittedName>
</protein>
<dbReference type="EMBL" id="JACHLI010000001">
    <property type="protein sequence ID" value="MBB4861262.1"/>
    <property type="molecule type" value="Genomic_DNA"/>
</dbReference>
<dbReference type="Proteomes" id="UP000566995">
    <property type="component" value="Unassembled WGS sequence"/>
</dbReference>
<evidence type="ECO:0000313" key="1">
    <source>
        <dbReference type="EMBL" id="MBB4861262.1"/>
    </source>
</evidence>
<sequence length="185" mass="21359">MDWKELHSFHIVHRGEYDLLFEMILPDYGVDGLLVRQQPNDIQVIMSEIVRRWIEEGHAEFLTYVAQGLRLKKALISTSRAISRRLSGTLAKISERQCLGALVDHDAQAFTAYVTNLWEGYRNTQTFTDLVESVMEAPGRLDELRKAKVTRYQAMRLHECLPCDWLLDRMGLAYQTRAMANVMGL</sequence>
<accession>A0A7W7NZJ1</accession>